<dbReference type="GO" id="GO:0009653">
    <property type="term" value="P:anatomical structure morphogenesis"/>
    <property type="evidence" value="ECO:0007669"/>
    <property type="project" value="UniProtKB-ARBA"/>
</dbReference>
<dbReference type="AlphaFoldDB" id="A0A6L2QA78"/>
<name>A0A6L2QA78_COPFO</name>
<feature type="transmembrane region" description="Helical" evidence="5">
    <location>
        <begin position="613"/>
        <end position="636"/>
    </location>
</feature>
<keyword evidence="5" id="KW-0812">Transmembrane</keyword>
<keyword evidence="4" id="KW-1015">Disulfide bond</keyword>
<dbReference type="SMART" id="SM00408">
    <property type="entry name" value="IGc2"/>
    <property type="match status" value="1"/>
</dbReference>
<sequence length="701" mass="77638">MASPLCRCLLLLAGVLGVMANMTVEDPPSCPETCVCRSDQEPIVGRRAKSITCSGLGQVELSVISHISPTVEVLRMSNTSIRRVDFFALRRYPGLLLLDLNSNGINEITGTGKALPKLKILDLSGNNLHIIQPYTFRDFPELSTLNLSGNGLHTISPSCFLLPVLKVLDLRHNRLSILKAHFFADTPNLQEVYLAANSLSRVPSFVFEHNFHILDLSNNHIIRLEDSALEGINISGQLNLAQNALRRMPNTALKRLGHVQNLVLDANSFHVFEAGTLVGLAVTSLSISNQRYLHLIHREAFLNLIDLEELRIRGNPALTYIHPQSLINSPKLRILDLSSNALITLEQEMLQGIPELTHLHVTNNNFICHCSLSWLQNITQDEVLCSHINNGSSMALMQLPHASSRCAPYIIPLFPVSYYETLGNNATFHCRALGKPDVKVNWVSKTGQRLYNGKCAGRLCVTDNTLTVHYLHNDDSGTYKCVARNDDGEDSRSVELHVRDINVHLLPLSVTSTFVTLSWNMSSSISNSYTLRYEEVVKGSVKASSPSVPSPQSVTFSVGLKMHSYTIHGLKPGTTYSFSLCIQREEYTLVISTISVTTRRESFLLTLGIERSYFSAILISVVMGIILATCLAFCGLRCWRQRIKLQQQSAQLRKSDSGYSGRSILPSSSSHSDVGFVTYISLTDDTLLADQSMESNLMGFA</sequence>
<dbReference type="InterPro" id="IPR003961">
    <property type="entry name" value="FN3_dom"/>
</dbReference>
<dbReference type="SUPFAM" id="SSF49265">
    <property type="entry name" value="Fibronectin type III"/>
    <property type="match status" value="1"/>
</dbReference>
<feature type="signal peptide" evidence="6">
    <location>
        <begin position="1"/>
        <end position="20"/>
    </location>
</feature>
<dbReference type="InterPro" id="IPR013783">
    <property type="entry name" value="Ig-like_fold"/>
</dbReference>
<dbReference type="SUPFAM" id="SSF52058">
    <property type="entry name" value="L domain-like"/>
    <property type="match status" value="1"/>
</dbReference>
<evidence type="ECO:0000256" key="5">
    <source>
        <dbReference type="SAM" id="Phobius"/>
    </source>
</evidence>
<dbReference type="Proteomes" id="UP000502823">
    <property type="component" value="Unassembled WGS sequence"/>
</dbReference>
<keyword evidence="1" id="KW-0433">Leucine-rich repeat</keyword>
<dbReference type="PROSITE" id="PS51450">
    <property type="entry name" value="LRR"/>
    <property type="match status" value="2"/>
</dbReference>
<evidence type="ECO:0000313" key="9">
    <source>
        <dbReference type="EMBL" id="GFG39845.1"/>
    </source>
</evidence>
<dbReference type="PROSITE" id="PS50853">
    <property type="entry name" value="FN3"/>
    <property type="match status" value="1"/>
</dbReference>
<evidence type="ECO:0000259" key="8">
    <source>
        <dbReference type="PROSITE" id="PS50853"/>
    </source>
</evidence>
<dbReference type="SUPFAM" id="SSF48726">
    <property type="entry name" value="Immunoglobulin"/>
    <property type="match status" value="1"/>
</dbReference>
<keyword evidence="10" id="KW-1185">Reference proteome</keyword>
<evidence type="ECO:0000256" key="6">
    <source>
        <dbReference type="SAM" id="SignalP"/>
    </source>
</evidence>
<reference evidence="10" key="1">
    <citation type="submission" date="2020-01" db="EMBL/GenBank/DDBJ databases">
        <title>Draft genome sequence of the Termite Coptotermes fromosanus.</title>
        <authorList>
            <person name="Itakura S."/>
            <person name="Yosikawa Y."/>
            <person name="Umezawa K."/>
        </authorList>
    </citation>
    <scope>NUCLEOTIDE SEQUENCE [LARGE SCALE GENOMIC DNA]</scope>
</reference>
<keyword evidence="5" id="KW-0472">Membrane</keyword>
<dbReference type="OrthoDB" id="676979at2759"/>
<proteinExistence type="predicted"/>
<keyword evidence="5" id="KW-1133">Transmembrane helix</keyword>
<feature type="chain" id="PRO_5026959464" description="Ig-like domain-containing protein" evidence="6">
    <location>
        <begin position="21"/>
        <end position="701"/>
    </location>
</feature>
<dbReference type="InterPro" id="IPR013098">
    <property type="entry name" value="Ig_I-set"/>
</dbReference>
<dbReference type="InParanoid" id="A0A6L2QA78"/>
<gene>
    <name evidence="9" type="ORF">Cfor_08825</name>
</gene>
<evidence type="ECO:0000256" key="3">
    <source>
        <dbReference type="ARBA" id="ARBA00022737"/>
    </source>
</evidence>
<dbReference type="SMART" id="SM00369">
    <property type="entry name" value="LRR_TYP"/>
    <property type="match status" value="7"/>
</dbReference>
<dbReference type="Pfam" id="PF13855">
    <property type="entry name" value="LRR_8"/>
    <property type="match status" value="3"/>
</dbReference>
<evidence type="ECO:0000256" key="4">
    <source>
        <dbReference type="ARBA" id="ARBA00023157"/>
    </source>
</evidence>
<dbReference type="InterPro" id="IPR036116">
    <property type="entry name" value="FN3_sf"/>
</dbReference>
<evidence type="ECO:0008006" key="11">
    <source>
        <dbReference type="Google" id="ProtNLM"/>
    </source>
</evidence>
<dbReference type="SMART" id="SM00060">
    <property type="entry name" value="FN3"/>
    <property type="match status" value="1"/>
</dbReference>
<evidence type="ECO:0000259" key="7">
    <source>
        <dbReference type="PROSITE" id="PS50835"/>
    </source>
</evidence>
<dbReference type="InterPro" id="IPR036179">
    <property type="entry name" value="Ig-like_dom_sf"/>
</dbReference>
<feature type="domain" description="Ig-like" evidence="7">
    <location>
        <begin position="408"/>
        <end position="497"/>
    </location>
</feature>
<dbReference type="InterPro" id="IPR032675">
    <property type="entry name" value="LRR_dom_sf"/>
</dbReference>
<comment type="caution">
    <text evidence="9">The sequence shown here is derived from an EMBL/GenBank/DDBJ whole genome shotgun (WGS) entry which is preliminary data.</text>
</comment>
<dbReference type="InterPro" id="IPR003599">
    <property type="entry name" value="Ig_sub"/>
</dbReference>
<dbReference type="PANTHER" id="PTHR24366:SF96">
    <property type="entry name" value="LEUCINE RICH REPEAT CONTAINING 53"/>
    <property type="match status" value="1"/>
</dbReference>
<dbReference type="InterPro" id="IPR007110">
    <property type="entry name" value="Ig-like_dom"/>
</dbReference>
<dbReference type="Gene3D" id="2.60.40.10">
    <property type="entry name" value="Immunoglobulins"/>
    <property type="match status" value="2"/>
</dbReference>
<dbReference type="CDD" id="cd00063">
    <property type="entry name" value="FN3"/>
    <property type="match status" value="1"/>
</dbReference>
<dbReference type="InterPro" id="IPR003598">
    <property type="entry name" value="Ig_sub2"/>
</dbReference>
<evidence type="ECO:0000256" key="2">
    <source>
        <dbReference type="ARBA" id="ARBA00022729"/>
    </source>
</evidence>
<accession>A0A6L2QA78</accession>
<dbReference type="Gene3D" id="3.80.10.10">
    <property type="entry name" value="Ribonuclease Inhibitor"/>
    <property type="match status" value="2"/>
</dbReference>
<dbReference type="InterPro" id="IPR003591">
    <property type="entry name" value="Leu-rich_rpt_typical-subtyp"/>
</dbReference>
<dbReference type="SMART" id="SM00409">
    <property type="entry name" value="IG"/>
    <property type="match status" value="1"/>
</dbReference>
<dbReference type="Pfam" id="PF00041">
    <property type="entry name" value="fn3"/>
    <property type="match status" value="1"/>
</dbReference>
<dbReference type="EMBL" id="BLKM01001253">
    <property type="protein sequence ID" value="GFG39845.1"/>
    <property type="molecule type" value="Genomic_DNA"/>
</dbReference>
<keyword evidence="3" id="KW-0677">Repeat</keyword>
<feature type="domain" description="Fibronectin type-III" evidence="8">
    <location>
        <begin position="499"/>
        <end position="602"/>
    </location>
</feature>
<dbReference type="PANTHER" id="PTHR24366">
    <property type="entry name" value="IG(IMMUNOGLOBULIN) AND LRR(LEUCINE RICH REPEAT) DOMAINS"/>
    <property type="match status" value="1"/>
</dbReference>
<keyword evidence="2 6" id="KW-0732">Signal</keyword>
<dbReference type="GO" id="GO:0030154">
    <property type="term" value="P:cell differentiation"/>
    <property type="evidence" value="ECO:0007669"/>
    <property type="project" value="UniProtKB-ARBA"/>
</dbReference>
<dbReference type="Pfam" id="PF07679">
    <property type="entry name" value="I-set"/>
    <property type="match status" value="1"/>
</dbReference>
<evidence type="ECO:0000256" key="1">
    <source>
        <dbReference type="ARBA" id="ARBA00022614"/>
    </source>
</evidence>
<dbReference type="InterPro" id="IPR001611">
    <property type="entry name" value="Leu-rich_rpt"/>
</dbReference>
<protein>
    <recommendedName>
        <fullName evidence="11">Ig-like domain-containing protein</fullName>
    </recommendedName>
</protein>
<dbReference type="PROSITE" id="PS50835">
    <property type="entry name" value="IG_LIKE"/>
    <property type="match status" value="1"/>
</dbReference>
<organism evidence="9 10">
    <name type="scientific">Coptotermes formosanus</name>
    <name type="common">Formosan subterranean termite</name>
    <dbReference type="NCBI Taxonomy" id="36987"/>
    <lineage>
        <taxon>Eukaryota</taxon>
        <taxon>Metazoa</taxon>
        <taxon>Ecdysozoa</taxon>
        <taxon>Arthropoda</taxon>
        <taxon>Hexapoda</taxon>
        <taxon>Insecta</taxon>
        <taxon>Pterygota</taxon>
        <taxon>Neoptera</taxon>
        <taxon>Polyneoptera</taxon>
        <taxon>Dictyoptera</taxon>
        <taxon>Blattodea</taxon>
        <taxon>Blattoidea</taxon>
        <taxon>Termitoidae</taxon>
        <taxon>Rhinotermitidae</taxon>
        <taxon>Coptotermes</taxon>
    </lineage>
</organism>
<evidence type="ECO:0000313" key="10">
    <source>
        <dbReference type="Proteomes" id="UP000502823"/>
    </source>
</evidence>